<feature type="region of interest" description="Disordered" evidence="8">
    <location>
        <begin position="23"/>
        <end position="52"/>
    </location>
</feature>
<feature type="chain" id="PRO_5034756773" evidence="10">
    <location>
        <begin position="24"/>
        <end position="126"/>
    </location>
</feature>
<evidence type="ECO:0000256" key="5">
    <source>
        <dbReference type="ARBA" id="ARBA00022989"/>
    </source>
</evidence>
<comment type="subcellular location">
    <subcellularLocation>
        <location evidence="1">Membrane</location>
        <topology evidence="1">Single-pass type I membrane protein</topology>
    </subcellularLocation>
</comment>
<proteinExistence type="inferred from homology"/>
<evidence type="ECO:0000313" key="11">
    <source>
        <dbReference type="Ensembl" id="ENSSPUP00000008416.1"/>
    </source>
</evidence>
<organism evidence="11 12">
    <name type="scientific">Sphenodon punctatus</name>
    <name type="common">Tuatara</name>
    <name type="synonym">Hatteria punctata</name>
    <dbReference type="NCBI Taxonomy" id="8508"/>
    <lineage>
        <taxon>Eukaryota</taxon>
        <taxon>Metazoa</taxon>
        <taxon>Chordata</taxon>
        <taxon>Craniata</taxon>
        <taxon>Vertebrata</taxon>
        <taxon>Euteleostomi</taxon>
        <taxon>Lepidosauria</taxon>
        <taxon>Sphenodontia</taxon>
        <taxon>Sphenodontidae</taxon>
        <taxon>Sphenodon</taxon>
    </lineage>
</organism>
<dbReference type="GO" id="GO:0005737">
    <property type="term" value="C:cytoplasm"/>
    <property type="evidence" value="ECO:0007669"/>
    <property type="project" value="Ensembl"/>
</dbReference>
<dbReference type="GO" id="GO:0016020">
    <property type="term" value="C:membrane"/>
    <property type="evidence" value="ECO:0007669"/>
    <property type="project" value="UniProtKB-SubCell"/>
</dbReference>
<reference evidence="11" key="2">
    <citation type="submission" date="2025-09" db="UniProtKB">
        <authorList>
            <consortium name="Ensembl"/>
        </authorList>
    </citation>
    <scope>IDENTIFICATION</scope>
</reference>
<reference evidence="11" key="1">
    <citation type="submission" date="2025-08" db="UniProtKB">
        <authorList>
            <consortium name="Ensembl"/>
        </authorList>
    </citation>
    <scope>IDENTIFICATION</scope>
</reference>
<evidence type="ECO:0000256" key="3">
    <source>
        <dbReference type="ARBA" id="ARBA00022692"/>
    </source>
</evidence>
<gene>
    <name evidence="11" type="primary">FAM174C</name>
</gene>
<keyword evidence="12" id="KW-1185">Reference proteome</keyword>
<evidence type="ECO:0000256" key="10">
    <source>
        <dbReference type="SAM" id="SignalP"/>
    </source>
</evidence>
<keyword evidence="4 10" id="KW-0732">Signal</keyword>
<dbReference type="Pfam" id="PF06679">
    <property type="entry name" value="DUF1180"/>
    <property type="match status" value="1"/>
</dbReference>
<dbReference type="OMA" id="NMEMASM"/>
<feature type="signal peptide" evidence="10">
    <location>
        <begin position="1"/>
        <end position="23"/>
    </location>
</feature>
<feature type="transmembrane region" description="Helical" evidence="9">
    <location>
        <begin position="62"/>
        <end position="83"/>
    </location>
</feature>
<dbReference type="InterPro" id="IPR009565">
    <property type="entry name" value="FAM174-like"/>
</dbReference>
<evidence type="ECO:0000256" key="6">
    <source>
        <dbReference type="ARBA" id="ARBA00023136"/>
    </source>
</evidence>
<accession>A0A8D0GPX5</accession>
<evidence type="ECO:0000256" key="1">
    <source>
        <dbReference type="ARBA" id="ARBA00004479"/>
    </source>
</evidence>
<keyword evidence="3 9" id="KW-0812">Transmembrane</keyword>
<dbReference type="GeneTree" id="ENSGT00530000064649"/>
<keyword evidence="7" id="KW-0325">Glycoprotein</keyword>
<name>A0A8D0GPX5_SPHPU</name>
<sequence>MALARGLLPWLVALGAWAASASTESPAAPHNGTSPGAPGNSSRGAGGGRPGRSGPLGLDWPVLLRAFYVLLGLVVLAAGYRLARAIRLKKPQRKKYGLLSNYDNNMEMASMDSDEETVFETRNLRR</sequence>
<dbReference type="PANTHER" id="PTHR28607:SF2">
    <property type="entry name" value="PROTEIN FAM174C"/>
    <property type="match status" value="1"/>
</dbReference>
<dbReference type="AlphaFoldDB" id="A0A8D0GPX5"/>
<keyword evidence="5 9" id="KW-1133">Transmembrane helix</keyword>
<evidence type="ECO:0000313" key="12">
    <source>
        <dbReference type="Proteomes" id="UP000694392"/>
    </source>
</evidence>
<evidence type="ECO:0000256" key="2">
    <source>
        <dbReference type="ARBA" id="ARBA00006986"/>
    </source>
</evidence>
<feature type="compositionally biased region" description="Low complexity" evidence="8">
    <location>
        <begin position="23"/>
        <end position="43"/>
    </location>
</feature>
<dbReference type="PANTHER" id="PTHR28607">
    <property type="entry name" value="EXPRESSED PROTEIN"/>
    <property type="match status" value="1"/>
</dbReference>
<evidence type="ECO:0000256" key="9">
    <source>
        <dbReference type="SAM" id="Phobius"/>
    </source>
</evidence>
<keyword evidence="6 9" id="KW-0472">Membrane</keyword>
<evidence type="ECO:0000256" key="4">
    <source>
        <dbReference type="ARBA" id="ARBA00022729"/>
    </source>
</evidence>
<comment type="similarity">
    <text evidence="2">Belongs to the FAM174 family.</text>
</comment>
<dbReference type="Ensembl" id="ENSSPUT00000008977.1">
    <property type="protein sequence ID" value="ENSSPUP00000008416.1"/>
    <property type="gene ID" value="ENSSPUG00000006535.1"/>
</dbReference>
<dbReference type="Proteomes" id="UP000694392">
    <property type="component" value="Unplaced"/>
</dbReference>
<evidence type="ECO:0000256" key="8">
    <source>
        <dbReference type="SAM" id="MobiDB-lite"/>
    </source>
</evidence>
<evidence type="ECO:0000256" key="7">
    <source>
        <dbReference type="ARBA" id="ARBA00023180"/>
    </source>
</evidence>
<protein>
    <submittedName>
        <fullName evidence="11">Family with sequence similarity 174 member C</fullName>
    </submittedName>
</protein>
<dbReference type="GO" id="GO:0005576">
    <property type="term" value="C:extracellular region"/>
    <property type="evidence" value="ECO:0007669"/>
    <property type="project" value="Ensembl"/>
</dbReference>